<protein>
    <submittedName>
        <fullName evidence="3">Uncharacterized protein</fullName>
    </submittedName>
</protein>
<dbReference type="AlphaFoldDB" id="A0A6L2PE72"/>
<dbReference type="InterPro" id="IPR003591">
    <property type="entry name" value="Leu-rich_rpt_typical-subtyp"/>
</dbReference>
<dbReference type="GO" id="GO:0005737">
    <property type="term" value="C:cytoplasm"/>
    <property type="evidence" value="ECO:0007669"/>
    <property type="project" value="TreeGrafter"/>
</dbReference>
<keyword evidence="1" id="KW-0433">Leucine-rich repeat</keyword>
<organism evidence="3 4">
    <name type="scientific">Coptotermes formosanus</name>
    <name type="common">Formosan subterranean termite</name>
    <dbReference type="NCBI Taxonomy" id="36987"/>
    <lineage>
        <taxon>Eukaryota</taxon>
        <taxon>Metazoa</taxon>
        <taxon>Ecdysozoa</taxon>
        <taxon>Arthropoda</taxon>
        <taxon>Hexapoda</taxon>
        <taxon>Insecta</taxon>
        <taxon>Pterygota</taxon>
        <taxon>Neoptera</taxon>
        <taxon>Polyneoptera</taxon>
        <taxon>Dictyoptera</taxon>
        <taxon>Blattodea</taxon>
        <taxon>Blattoidea</taxon>
        <taxon>Termitoidae</taxon>
        <taxon>Rhinotermitidae</taxon>
        <taxon>Coptotermes</taxon>
    </lineage>
</organism>
<dbReference type="InterPro" id="IPR001611">
    <property type="entry name" value="Leu-rich_rpt"/>
</dbReference>
<dbReference type="PANTHER" id="PTHR48051:SF1">
    <property type="entry name" value="RAS SUPPRESSOR PROTEIN 1"/>
    <property type="match status" value="1"/>
</dbReference>
<dbReference type="InParanoid" id="A0A6L2PE72"/>
<dbReference type="OrthoDB" id="40118at2759"/>
<evidence type="ECO:0000313" key="4">
    <source>
        <dbReference type="Proteomes" id="UP000502823"/>
    </source>
</evidence>
<gene>
    <name evidence="3" type="ORF">Cfor_10864</name>
</gene>
<dbReference type="InterPro" id="IPR050216">
    <property type="entry name" value="LRR_domain-containing"/>
</dbReference>
<dbReference type="PROSITE" id="PS51450">
    <property type="entry name" value="LRR"/>
    <property type="match status" value="1"/>
</dbReference>
<dbReference type="SMART" id="SM00369">
    <property type="entry name" value="LRR_TYP"/>
    <property type="match status" value="2"/>
</dbReference>
<reference evidence="4" key="1">
    <citation type="submission" date="2020-01" db="EMBL/GenBank/DDBJ databases">
        <title>Draft genome sequence of the Termite Coptotermes fromosanus.</title>
        <authorList>
            <person name="Itakura S."/>
            <person name="Yosikawa Y."/>
            <person name="Umezawa K."/>
        </authorList>
    </citation>
    <scope>NUCLEOTIDE SEQUENCE [LARGE SCALE GENOMIC DNA]</scope>
</reference>
<keyword evidence="4" id="KW-1185">Reference proteome</keyword>
<dbReference type="Pfam" id="PF13855">
    <property type="entry name" value="LRR_8"/>
    <property type="match status" value="1"/>
</dbReference>
<sequence length="285" mass="32064">MGSDLQDEEREISTTENASHLDVSRKNLKEFPTYLYSKCLYVKHLYLEGNLLQELSSCFFPSLPSLQWLDLRNNLLKNLPKSVANHHNLEVLLLEGNQIVALPLELGLVPKLRSIQLLGNPITFPPREVLERGIHSIISFLREEHNIQAPSPSTIRPIAEPFYKVGKEESGVKLLFVDLEVLLYACILMTVCDNRHSQGHSLLQWDHHVGNAQHVAKNDPSDLSYRGLVVTEIQIKVWNSKQEKAVLCSTQEVSFIEPPCPNGEELQDSGAGAKSVKAKNFCSHV</sequence>
<comment type="caution">
    <text evidence="3">The sequence shown here is derived from an EMBL/GenBank/DDBJ whole genome shotgun (WGS) entry which is preliminary data.</text>
</comment>
<dbReference type="EMBL" id="BLKM01000254">
    <property type="protein sequence ID" value="GFG30791.1"/>
    <property type="molecule type" value="Genomic_DNA"/>
</dbReference>
<evidence type="ECO:0000256" key="2">
    <source>
        <dbReference type="ARBA" id="ARBA00022737"/>
    </source>
</evidence>
<proteinExistence type="predicted"/>
<dbReference type="SUPFAM" id="SSF52075">
    <property type="entry name" value="Outer arm dynein light chain 1"/>
    <property type="match status" value="1"/>
</dbReference>
<dbReference type="PANTHER" id="PTHR48051">
    <property type="match status" value="1"/>
</dbReference>
<dbReference type="InterPro" id="IPR032675">
    <property type="entry name" value="LRR_dom_sf"/>
</dbReference>
<evidence type="ECO:0000313" key="3">
    <source>
        <dbReference type="EMBL" id="GFG30791.1"/>
    </source>
</evidence>
<name>A0A6L2PE72_COPFO</name>
<dbReference type="Gene3D" id="3.80.10.10">
    <property type="entry name" value="Ribonuclease Inhibitor"/>
    <property type="match status" value="1"/>
</dbReference>
<evidence type="ECO:0000256" key="1">
    <source>
        <dbReference type="ARBA" id="ARBA00022614"/>
    </source>
</evidence>
<dbReference type="Proteomes" id="UP000502823">
    <property type="component" value="Unassembled WGS sequence"/>
</dbReference>
<accession>A0A6L2PE72</accession>
<keyword evidence="2" id="KW-0677">Repeat</keyword>